<dbReference type="EMBL" id="AP024485">
    <property type="protein sequence ID" value="BCS86925.1"/>
    <property type="molecule type" value="Genomic_DNA"/>
</dbReference>
<dbReference type="PROSITE" id="PS51833">
    <property type="entry name" value="HDOD"/>
    <property type="match status" value="1"/>
</dbReference>
<dbReference type="RefSeq" id="WP_229592637.1">
    <property type="nucleotide sequence ID" value="NZ_AP024485.1"/>
</dbReference>
<feature type="domain" description="HDOD" evidence="1">
    <location>
        <begin position="19"/>
        <end position="208"/>
    </location>
</feature>
<sequence length="278" mass="30938">MAEDLKTSIRGEILQVKDLPTLPHVLQKVSKLVEDPDASTDAIAKVISTDQVLSAKVLKMVNSPIYGFPGRISSIQHALVLLGFNVVRGIIISTSVFDMMVQAMKGLWEHSLGCATACNIIARRAGFEDPEEYAVAGLLHDLGKVVTAVQLPEVHASVLETVKTKDMTYFQAEKDVLGFGHDRINAWLARHWGLPPNIRESMSRHHAPQMAEFYKPMSCVVHIGDFLVRLFEFGNSGDDQTAYLRPEALIELKFKMSDLDKVMDEMSDQLLEVSDLTF</sequence>
<keyword evidence="3" id="KW-1185">Reference proteome</keyword>
<evidence type="ECO:0000259" key="1">
    <source>
        <dbReference type="PROSITE" id="PS51833"/>
    </source>
</evidence>
<proteinExistence type="predicted"/>
<reference evidence="2" key="1">
    <citation type="journal article" date="2022" name="Arch. Microbiol.">
        <title>Pseudodesulfovibrio sediminis sp. nov., a mesophilic and neutrophilic sulfate-reducing bacterium isolated from sediment of a brackish lake.</title>
        <authorList>
            <person name="Takahashi A."/>
            <person name="Kojima H."/>
            <person name="Watanabe M."/>
            <person name="Fukui M."/>
        </authorList>
    </citation>
    <scope>NUCLEOTIDE SEQUENCE</scope>
    <source>
        <strain evidence="2">SF6</strain>
    </source>
</reference>
<dbReference type="CDD" id="cd00077">
    <property type="entry name" value="HDc"/>
    <property type="match status" value="1"/>
</dbReference>
<organism evidence="2 3">
    <name type="scientific">Pseudodesulfovibrio sediminis</name>
    <dbReference type="NCBI Taxonomy" id="2810563"/>
    <lineage>
        <taxon>Bacteria</taxon>
        <taxon>Pseudomonadati</taxon>
        <taxon>Thermodesulfobacteriota</taxon>
        <taxon>Desulfovibrionia</taxon>
        <taxon>Desulfovibrionales</taxon>
        <taxon>Desulfovibrionaceae</taxon>
    </lineage>
</organism>
<evidence type="ECO:0000313" key="2">
    <source>
        <dbReference type="EMBL" id="BCS86925.1"/>
    </source>
</evidence>
<protein>
    <submittedName>
        <fullName evidence="2">HD family phosphohydrolase</fullName>
    </submittedName>
</protein>
<accession>A0ABM7P2D9</accession>
<dbReference type="InterPro" id="IPR006675">
    <property type="entry name" value="HDIG_dom"/>
</dbReference>
<dbReference type="SUPFAM" id="SSF109604">
    <property type="entry name" value="HD-domain/PDEase-like"/>
    <property type="match status" value="1"/>
</dbReference>
<dbReference type="Proteomes" id="UP001053296">
    <property type="component" value="Chromosome"/>
</dbReference>
<dbReference type="NCBIfam" id="TIGR00277">
    <property type="entry name" value="HDIG"/>
    <property type="match status" value="1"/>
</dbReference>
<dbReference type="Pfam" id="PF08668">
    <property type="entry name" value="HDOD"/>
    <property type="match status" value="1"/>
</dbReference>
<name>A0ABM7P2D9_9BACT</name>
<dbReference type="InterPro" id="IPR013976">
    <property type="entry name" value="HDOD"/>
</dbReference>
<dbReference type="PANTHER" id="PTHR33525:SF3">
    <property type="entry name" value="RIBONUCLEASE Y"/>
    <property type="match status" value="1"/>
</dbReference>
<gene>
    <name evidence="2" type="ORF">PSDVSF_01670</name>
</gene>
<dbReference type="InterPro" id="IPR003607">
    <property type="entry name" value="HD/PDEase_dom"/>
</dbReference>
<dbReference type="PANTHER" id="PTHR33525">
    <property type="match status" value="1"/>
</dbReference>
<dbReference type="InterPro" id="IPR052340">
    <property type="entry name" value="RNase_Y/CdgJ"/>
</dbReference>
<dbReference type="Gene3D" id="1.10.3210.10">
    <property type="entry name" value="Hypothetical protein af1432"/>
    <property type="match status" value="1"/>
</dbReference>
<evidence type="ECO:0000313" key="3">
    <source>
        <dbReference type="Proteomes" id="UP001053296"/>
    </source>
</evidence>